<keyword evidence="1" id="KW-0812">Transmembrane</keyword>
<sequence length="159" mass="17529">MKARRVPIERRDDHRGATIVETAIVLPVFLTFLFGVIEFGHAFMCNATLTAAAKDAARYGSVDGVTSQQVIDRVKARINGAFKSSKATVLLKDAATYELTTTNPSTVNVSNLPNIELSTTDSRHLFIVRVTVPYDQIAIMPPFWARGLTLHGDSVMRHE</sequence>
<dbReference type="InterPro" id="IPR012495">
    <property type="entry name" value="TadE-like_dom"/>
</dbReference>
<dbReference type="Pfam" id="PF07811">
    <property type="entry name" value="TadE"/>
    <property type="match status" value="1"/>
</dbReference>
<dbReference type="EMBL" id="CP036271">
    <property type="protein sequence ID" value="QDT52838.1"/>
    <property type="molecule type" value="Genomic_DNA"/>
</dbReference>
<evidence type="ECO:0000259" key="2">
    <source>
        <dbReference type="Pfam" id="PF07811"/>
    </source>
</evidence>
<reference evidence="3 4" key="1">
    <citation type="submission" date="2019-02" db="EMBL/GenBank/DDBJ databases">
        <title>Deep-cultivation of Planctomycetes and their phenomic and genomic characterization uncovers novel biology.</title>
        <authorList>
            <person name="Wiegand S."/>
            <person name="Jogler M."/>
            <person name="Boedeker C."/>
            <person name="Pinto D."/>
            <person name="Vollmers J."/>
            <person name="Rivas-Marin E."/>
            <person name="Kohn T."/>
            <person name="Peeters S.H."/>
            <person name="Heuer A."/>
            <person name="Rast P."/>
            <person name="Oberbeckmann S."/>
            <person name="Bunk B."/>
            <person name="Jeske O."/>
            <person name="Meyerdierks A."/>
            <person name="Storesund J.E."/>
            <person name="Kallscheuer N."/>
            <person name="Luecker S."/>
            <person name="Lage O.M."/>
            <person name="Pohl T."/>
            <person name="Merkel B.J."/>
            <person name="Hornburger P."/>
            <person name="Mueller R.-W."/>
            <person name="Bruemmer F."/>
            <person name="Labrenz M."/>
            <person name="Spormann A.M."/>
            <person name="Op den Camp H."/>
            <person name="Overmann J."/>
            <person name="Amann R."/>
            <person name="Jetten M.S.M."/>
            <person name="Mascher T."/>
            <person name="Medema M.H."/>
            <person name="Devos D.P."/>
            <person name="Kaster A.-K."/>
            <person name="Ovreas L."/>
            <person name="Rohde M."/>
            <person name="Galperin M.Y."/>
            <person name="Jogler C."/>
        </authorList>
    </citation>
    <scope>NUCLEOTIDE SEQUENCE [LARGE SCALE GENOMIC DNA]</scope>
    <source>
        <strain evidence="3 4">Pan44</strain>
    </source>
</reference>
<evidence type="ECO:0000313" key="4">
    <source>
        <dbReference type="Proteomes" id="UP000315700"/>
    </source>
</evidence>
<feature type="domain" description="TadE-like" evidence="2">
    <location>
        <begin position="16"/>
        <end position="58"/>
    </location>
</feature>
<organism evidence="3 4">
    <name type="scientific">Caulifigura coniformis</name>
    <dbReference type="NCBI Taxonomy" id="2527983"/>
    <lineage>
        <taxon>Bacteria</taxon>
        <taxon>Pseudomonadati</taxon>
        <taxon>Planctomycetota</taxon>
        <taxon>Planctomycetia</taxon>
        <taxon>Planctomycetales</taxon>
        <taxon>Planctomycetaceae</taxon>
        <taxon>Caulifigura</taxon>
    </lineage>
</organism>
<dbReference type="OrthoDB" id="285451at2"/>
<evidence type="ECO:0000256" key="1">
    <source>
        <dbReference type="SAM" id="Phobius"/>
    </source>
</evidence>
<keyword evidence="4" id="KW-1185">Reference proteome</keyword>
<dbReference type="Proteomes" id="UP000315700">
    <property type="component" value="Chromosome"/>
</dbReference>
<evidence type="ECO:0000313" key="3">
    <source>
        <dbReference type="EMBL" id="QDT52838.1"/>
    </source>
</evidence>
<proteinExistence type="predicted"/>
<accession>A0A517S9N4</accession>
<dbReference type="InParanoid" id="A0A517S9N4"/>
<dbReference type="RefSeq" id="WP_145027530.1">
    <property type="nucleotide sequence ID" value="NZ_CP036271.1"/>
</dbReference>
<name>A0A517S9N4_9PLAN</name>
<feature type="transmembrane region" description="Helical" evidence="1">
    <location>
        <begin position="20"/>
        <end position="44"/>
    </location>
</feature>
<dbReference type="KEGG" id="ccos:Pan44_08510"/>
<keyword evidence="1" id="KW-1133">Transmembrane helix</keyword>
<protein>
    <submittedName>
        <fullName evidence="3">TadE-like protein</fullName>
    </submittedName>
</protein>
<dbReference type="AlphaFoldDB" id="A0A517S9N4"/>
<keyword evidence="1" id="KW-0472">Membrane</keyword>
<gene>
    <name evidence="3" type="ORF">Pan44_08510</name>
</gene>